<feature type="compositionally biased region" description="Basic and acidic residues" evidence="1">
    <location>
        <begin position="166"/>
        <end position="176"/>
    </location>
</feature>
<feature type="region of interest" description="Disordered" evidence="1">
    <location>
        <begin position="166"/>
        <end position="200"/>
    </location>
</feature>
<name>A0A1C7M603_GRIFR</name>
<feature type="compositionally biased region" description="Basic and acidic residues" evidence="1">
    <location>
        <begin position="475"/>
        <end position="484"/>
    </location>
</feature>
<evidence type="ECO:0008006" key="4">
    <source>
        <dbReference type="Google" id="ProtNLM"/>
    </source>
</evidence>
<feature type="compositionally biased region" description="Basic residues" evidence="1">
    <location>
        <begin position="177"/>
        <end position="192"/>
    </location>
</feature>
<dbReference type="OrthoDB" id="2803682at2759"/>
<evidence type="ECO:0000313" key="2">
    <source>
        <dbReference type="EMBL" id="OBZ72351.1"/>
    </source>
</evidence>
<keyword evidence="3" id="KW-1185">Reference proteome</keyword>
<dbReference type="Proteomes" id="UP000092993">
    <property type="component" value="Unassembled WGS sequence"/>
</dbReference>
<evidence type="ECO:0000313" key="3">
    <source>
        <dbReference type="Proteomes" id="UP000092993"/>
    </source>
</evidence>
<comment type="caution">
    <text evidence="2">The sequence shown here is derived from an EMBL/GenBank/DDBJ whole genome shotgun (WGS) entry which is preliminary data.</text>
</comment>
<dbReference type="AlphaFoldDB" id="A0A1C7M603"/>
<dbReference type="EMBL" id="LUGG01000009">
    <property type="protein sequence ID" value="OBZ72351.1"/>
    <property type="molecule type" value="Genomic_DNA"/>
</dbReference>
<evidence type="ECO:0000256" key="1">
    <source>
        <dbReference type="SAM" id="MobiDB-lite"/>
    </source>
</evidence>
<feature type="region of interest" description="Disordered" evidence="1">
    <location>
        <begin position="461"/>
        <end position="491"/>
    </location>
</feature>
<proteinExistence type="predicted"/>
<gene>
    <name evidence="2" type="ORF">A0H81_07755</name>
</gene>
<sequence length="542" mass="60774">MDDSPQADIISIFLLIPRPHTNGDHSSADTEEHWDWVHGLDVPHTHIPAFCAKPYKWLRFVSGALLGARGVLRDATDADAAEIDYERALLPGASSVYFHTDRADRARVFPPDPSIACTSFVTYSASSACDEDFFDTLVARDGCCVITRTHARVCDAAHLIWPDQKQHVHRSTDARAQRRRRRHHRHRRRAQRAPRERARPPITRMARNRVPPDPHFAMSTRDVDPAAPPDAPRWTVHDFEHSPKDHIREVCVQHGAPLCVPPDESRWPPRVLFDAVYGAAAARYFGHVDFAAYVKTYWPRAATDVDREARAREKKAARVRRRERIERRREESGGWTRLIWCFALGSGGVCRRGSSGARGSWRRRWLRGGETKLDIGDTTEGETGGEGDVCSCVPALRVTINYAHDPICPGAPITREKASASDRPLANRLLHPALQRKPRIAKAADRLVVLNICSLLLRYAPPPLRGRPRQPGRTEASRRDEHQEAVSTHDTNVLAVGVAQGQRAVRGQTVPDDREPEILIGTMDAKRDVPRVLNGGRMVSTG</sequence>
<reference evidence="2 3" key="1">
    <citation type="submission" date="2016-03" db="EMBL/GenBank/DDBJ databases">
        <title>Whole genome sequencing of Grifola frondosa 9006-11.</title>
        <authorList>
            <person name="Min B."/>
            <person name="Park H."/>
            <person name="Kim J.-G."/>
            <person name="Cho H."/>
            <person name="Oh Y.-L."/>
            <person name="Kong W.-S."/>
            <person name="Choi I.-G."/>
        </authorList>
    </citation>
    <scope>NUCLEOTIDE SEQUENCE [LARGE SCALE GENOMIC DNA]</scope>
    <source>
        <strain evidence="2 3">9006-11</strain>
    </source>
</reference>
<accession>A0A1C7M603</accession>
<protein>
    <recommendedName>
        <fullName evidence="4">HNH nuclease domain-containing protein</fullName>
    </recommendedName>
</protein>
<organism evidence="2 3">
    <name type="scientific">Grifola frondosa</name>
    <name type="common">Maitake</name>
    <name type="synonym">Polyporus frondosus</name>
    <dbReference type="NCBI Taxonomy" id="5627"/>
    <lineage>
        <taxon>Eukaryota</taxon>
        <taxon>Fungi</taxon>
        <taxon>Dikarya</taxon>
        <taxon>Basidiomycota</taxon>
        <taxon>Agaricomycotina</taxon>
        <taxon>Agaricomycetes</taxon>
        <taxon>Polyporales</taxon>
        <taxon>Grifolaceae</taxon>
        <taxon>Grifola</taxon>
    </lineage>
</organism>